<dbReference type="KEGG" id="vg:26796487"/>
<evidence type="ECO:0000313" key="1">
    <source>
        <dbReference type="EMBL" id="AKU43071.1"/>
    </source>
</evidence>
<reference evidence="1 2" key="1">
    <citation type="journal article" date="2016" name="Genome Announc.">
        <title>Complete Genome Sequences of Five Bacteriophages That Infect Rhodobacter capsulatus.</title>
        <authorList>
            <person name="Bollivar D.W."/>
            <person name="Bernardoni B."/>
            <person name="Bockman M.R."/>
            <person name="Miller B.M."/>
            <person name="Russell D.A."/>
            <person name="Delesalle V.A."/>
            <person name="Krukonis G.P."/>
            <person name="Hatfull G.F."/>
            <person name="Cross M.R."/>
            <person name="Szewczyk M.M."/>
            <person name="Eppurath A."/>
        </authorList>
    </citation>
    <scope>NUCLEOTIDE SEQUENCE [LARGE SCALE GENOMIC DNA]</scope>
</reference>
<dbReference type="RefSeq" id="YP_009225720.1">
    <property type="nucleotide sequence ID" value="NC_029097.1"/>
</dbReference>
<dbReference type="EMBL" id="KR935213">
    <property type="protein sequence ID" value="AKU43071.1"/>
    <property type="molecule type" value="Genomic_DNA"/>
</dbReference>
<proteinExistence type="predicted"/>
<accession>A0A0K1LKP0</accession>
<dbReference type="OrthoDB" id="41227at10239"/>
<evidence type="ECO:0000313" key="2">
    <source>
        <dbReference type="Proteomes" id="UP000203710"/>
    </source>
</evidence>
<organism evidence="1 2">
    <name type="scientific">Rhodobacter phage RcTitan</name>
    <dbReference type="NCBI Taxonomy" id="1662330"/>
    <lineage>
        <taxon>Viruses</taxon>
        <taxon>Duplodnaviria</taxon>
        <taxon>Heunggongvirae</taxon>
        <taxon>Uroviricota</taxon>
        <taxon>Caudoviricetes</taxon>
        <taxon>Titanvirus</taxon>
        <taxon>Titanvirus rctitan</taxon>
    </lineage>
</organism>
<name>A0A0K1LKP0_9CAUD</name>
<gene>
    <name evidence="1" type="ORF">RCTITAN_55</name>
</gene>
<keyword evidence="2" id="KW-1185">Reference proteome</keyword>
<protein>
    <submittedName>
        <fullName evidence="1">Uncharacterized protein</fullName>
    </submittedName>
</protein>
<dbReference type="GeneID" id="26796487"/>
<sequence length="120" mass="12817">MKPVEMQNPDIVLTPPIIEQDCDCTKVDDDKFAVGEANPDCEVCKGSGVMNAPDPNCGDLHVRVIDFTDGSRSVMSIWQPSEAERAALAAGGNLVVYVPMFPPPPFALGVISVMGVVIEE</sequence>
<dbReference type="Proteomes" id="UP000203710">
    <property type="component" value="Segment"/>
</dbReference>